<organism evidence="2 3">
    <name type="scientific">Flavihumibacter solisilvae</name>
    <dbReference type="NCBI Taxonomy" id="1349421"/>
    <lineage>
        <taxon>Bacteria</taxon>
        <taxon>Pseudomonadati</taxon>
        <taxon>Bacteroidota</taxon>
        <taxon>Chitinophagia</taxon>
        <taxon>Chitinophagales</taxon>
        <taxon>Chitinophagaceae</taxon>
        <taxon>Flavihumibacter</taxon>
    </lineage>
</organism>
<dbReference type="OrthoDB" id="9799878at2"/>
<name>A0A0C1IQG5_9BACT</name>
<dbReference type="SUPFAM" id="SSF69304">
    <property type="entry name" value="Tricorn protease N-terminal domain"/>
    <property type="match status" value="1"/>
</dbReference>
<evidence type="ECO:0000313" key="3">
    <source>
        <dbReference type="Proteomes" id="UP000031408"/>
    </source>
</evidence>
<dbReference type="Gene3D" id="2.120.10.30">
    <property type="entry name" value="TolB, C-terminal domain"/>
    <property type="match status" value="1"/>
</dbReference>
<keyword evidence="3" id="KW-1185">Reference proteome</keyword>
<dbReference type="AlphaFoldDB" id="A0A0C1IQG5"/>
<gene>
    <name evidence="2" type="ORF">OI18_21215</name>
</gene>
<evidence type="ECO:0000256" key="1">
    <source>
        <dbReference type="SAM" id="SignalP"/>
    </source>
</evidence>
<dbReference type="STRING" id="1349421.OI18_21215"/>
<feature type="chain" id="PRO_5002151789" evidence="1">
    <location>
        <begin position="20"/>
        <end position="937"/>
    </location>
</feature>
<dbReference type="EMBL" id="JSVC01000029">
    <property type="protein sequence ID" value="KIC92719.1"/>
    <property type="molecule type" value="Genomic_DNA"/>
</dbReference>
<evidence type="ECO:0000313" key="2">
    <source>
        <dbReference type="EMBL" id="KIC92719.1"/>
    </source>
</evidence>
<keyword evidence="1" id="KW-0732">Signal</keyword>
<comment type="caution">
    <text evidence="2">The sequence shown here is derived from an EMBL/GenBank/DDBJ whole genome shotgun (WGS) entry which is preliminary data.</text>
</comment>
<dbReference type="InterPro" id="IPR011042">
    <property type="entry name" value="6-blade_b-propeller_TolB-like"/>
</dbReference>
<proteinExistence type="predicted"/>
<sequence length="937" mass="106930">MRKTLVAILFLVTFLSVRAQQFGGHPPSQRWMQIRTPSVRVIYPQGWDSSSRRIATVVNLVTSLHDSSIGSRLMRTNIILQHQTTIPNGYVALAPFRSEFYMTPPSNPFELGSLAWGDQLALHEWRHVQQYSNFNRGLAKVFRVLLGQQGQAFANALTVPDWFFEGDAVFQETRMSRQGRGRLPSFFNGYRSIWEAGTNYSYMKLRNGSYRHFVPDHYEMGYQLVANGNEQYGPGFWKKVSENAAAMKGFFYPFQKAVKRYSGISFARFVDSSLLANRTRLGVPSSALRKGGPEVINEENPVYTESGDLLLVRSSYKQVPSFYLRTGQKDHFIRTRDMSLDNYFAYANGKIVYASFRRDTRWSWIDYSELQLLDLHSGKQQRITEKSKYFMPSLSAGGDSIVTVEASSAGKYALHILDVSGGLVKAIPNKQSHYYSHPMFYQGKIITAARNSAGDMSLLLVDPANGNEHPLTEWSQNLVGYPSGKGDTICFTMTSNGRDRNFALVFSSRQLLEWKEERDVSVTGEYQPSVFGSRLVSSRFTAGGYKISEQTAGVSQWQPVESIRPLTAFGLLAGDKPLVDVLAKDTVLNPGTSNYRKTTKFFNFHSWLPYYEDPELSFTIFGQNLLNTMQSELYILYNNNEGFKEIGFAGVYGGWFPYINAGLSYTLDRRARLENKQVYWNELEAQTGFQVPLNLSKGRSISNLTFGSDLVYNHAFFPEPQKTQYGIEPYFYLDNDLRFSHQVQQAKQHIFPRWAQTMRLQYRDALNQFDSWQLMATGSLYFPGLSVNHSFSMNLAAQQRDSSTGIRFTNDFPFARGYSDENLFRMGKIGVNYQLPIAYPDAGLWNIVYLMRMRMNFFYDHAVAKDSQRFATDGFVNFRSTGTELFFDTKWWNQLPVSFGIRYSRLLDDDVFGGTGRDRIDFVIPVNLIQARGAGNK</sequence>
<protein>
    <submittedName>
        <fullName evidence="2">Uncharacterized protein</fullName>
    </submittedName>
</protein>
<reference evidence="2 3" key="1">
    <citation type="submission" date="2014-11" db="EMBL/GenBank/DDBJ databases">
        <title>Genome sequence of Flavihumibacter solisilvae 3-3.</title>
        <authorList>
            <person name="Zhou G."/>
            <person name="Li M."/>
            <person name="Wang G."/>
        </authorList>
    </citation>
    <scope>NUCLEOTIDE SEQUENCE [LARGE SCALE GENOMIC DNA]</scope>
    <source>
        <strain evidence="2 3">3-3</strain>
    </source>
</reference>
<feature type="signal peptide" evidence="1">
    <location>
        <begin position="1"/>
        <end position="19"/>
    </location>
</feature>
<accession>A0A0C1IQG5</accession>
<dbReference type="Proteomes" id="UP000031408">
    <property type="component" value="Unassembled WGS sequence"/>
</dbReference>
<dbReference type="RefSeq" id="WP_039143808.1">
    <property type="nucleotide sequence ID" value="NZ_JSVC01000029.1"/>
</dbReference>